<dbReference type="Proteomes" id="UP001565471">
    <property type="component" value="Unassembled WGS sequence"/>
</dbReference>
<dbReference type="Pfam" id="PF13091">
    <property type="entry name" value="PLDc_2"/>
    <property type="match status" value="1"/>
</dbReference>
<sequence length="274" mass="31105">MRVSYEDGRRVFVIGTGNINYSLYGTRDVWLFVSAAPSSQESSIEKDLRCQISVLVDPQWQQGVRAEQLAHEYASCASPTQTGEQSKFLAFLTPIAAGTPHVLLDQVIPQLVGSARSVFLTSQDFGGPKIRRLLEGFLAKGGRLRLLLDDDWFYVRFLGERFGMADYEFAVGWILRTQRRYPSTFEVRYLETDNTAEFQTSLHHKFIIFQGGSRDAVLFGSPNLKDGALLKNIENVYVVRDSDVVRRFVQFAEDSWSKALPDLEMPIVDSNQFR</sequence>
<gene>
    <name evidence="2" type="ORF">ABIF29_006574</name>
</gene>
<evidence type="ECO:0000259" key="1">
    <source>
        <dbReference type="Pfam" id="PF13091"/>
    </source>
</evidence>
<keyword evidence="3" id="KW-1185">Reference proteome</keyword>
<comment type="caution">
    <text evidence="2">The sequence shown here is derived from an EMBL/GenBank/DDBJ whole genome shotgun (WGS) entry which is preliminary data.</text>
</comment>
<dbReference type="RefSeq" id="WP_077231230.1">
    <property type="nucleotide sequence ID" value="NZ_CP126026.1"/>
</dbReference>
<organism evidence="2 3">
    <name type="scientific">Bradyrhizobium elkanii</name>
    <dbReference type="NCBI Taxonomy" id="29448"/>
    <lineage>
        <taxon>Bacteria</taxon>
        <taxon>Pseudomonadati</taxon>
        <taxon>Pseudomonadota</taxon>
        <taxon>Alphaproteobacteria</taxon>
        <taxon>Hyphomicrobiales</taxon>
        <taxon>Nitrobacteraceae</taxon>
        <taxon>Bradyrhizobium</taxon>
    </lineage>
</organism>
<name>A0ABV4F8H6_BRAEL</name>
<dbReference type="Gene3D" id="3.30.870.10">
    <property type="entry name" value="Endonuclease Chain A"/>
    <property type="match status" value="1"/>
</dbReference>
<dbReference type="SUPFAM" id="SSF56024">
    <property type="entry name" value="Phospholipase D/nuclease"/>
    <property type="match status" value="1"/>
</dbReference>
<evidence type="ECO:0000313" key="3">
    <source>
        <dbReference type="Proteomes" id="UP001565471"/>
    </source>
</evidence>
<reference evidence="2 3" key="1">
    <citation type="submission" date="2024-07" db="EMBL/GenBank/DDBJ databases">
        <title>Genomic Encyclopedia of Type Strains, Phase V (KMG-V): Genome sequencing to study the core and pangenomes of soil and plant-associated prokaryotes.</title>
        <authorList>
            <person name="Whitman W."/>
        </authorList>
    </citation>
    <scope>NUCLEOTIDE SEQUENCE [LARGE SCALE GENOMIC DNA]</scope>
    <source>
        <strain evidence="2 3">USDA 415</strain>
    </source>
</reference>
<protein>
    <submittedName>
        <fullName evidence="2">Phosphatidylserine/phosphatidylglycerophosphate/ cardiolipin synthase-like enzyme</fullName>
    </submittedName>
</protein>
<evidence type="ECO:0000313" key="2">
    <source>
        <dbReference type="EMBL" id="MEY9319775.1"/>
    </source>
</evidence>
<dbReference type="EMBL" id="JBGBZA010000002">
    <property type="protein sequence ID" value="MEY9319775.1"/>
    <property type="molecule type" value="Genomic_DNA"/>
</dbReference>
<proteinExistence type="predicted"/>
<feature type="domain" description="Phospholipase D-like" evidence="1">
    <location>
        <begin position="116"/>
        <end position="254"/>
    </location>
</feature>
<dbReference type="InterPro" id="IPR025202">
    <property type="entry name" value="PLD-like_dom"/>
</dbReference>
<accession>A0ABV4F8H6</accession>